<dbReference type="FunFam" id="1.20.1250.20:FF:000217">
    <property type="entry name" value="MFS lactose permease, putative"/>
    <property type="match status" value="1"/>
</dbReference>
<dbReference type="InterPro" id="IPR050360">
    <property type="entry name" value="MFS_Sugar_Transporters"/>
</dbReference>
<keyword evidence="4 8" id="KW-0812">Transmembrane</keyword>
<feature type="transmembrane region" description="Helical" evidence="8">
    <location>
        <begin position="470"/>
        <end position="490"/>
    </location>
</feature>
<keyword evidence="10" id="KW-0762">Sugar transport</keyword>
<keyword evidence="11" id="KW-1185">Reference proteome</keyword>
<comment type="subcellular location">
    <subcellularLocation>
        <location evidence="1">Membrane</location>
        <topology evidence="1">Multi-pass membrane protein</topology>
    </subcellularLocation>
</comment>
<evidence type="ECO:0000256" key="8">
    <source>
        <dbReference type="SAM" id="Phobius"/>
    </source>
</evidence>
<keyword evidence="6 8" id="KW-0472">Membrane</keyword>
<proteinExistence type="inferred from homology"/>
<dbReference type="GO" id="GO:0005351">
    <property type="term" value="F:carbohydrate:proton symporter activity"/>
    <property type="evidence" value="ECO:0007669"/>
    <property type="project" value="TreeGrafter"/>
</dbReference>
<feature type="transmembrane region" description="Helical" evidence="8">
    <location>
        <begin position="88"/>
        <end position="112"/>
    </location>
</feature>
<feature type="transmembrane region" description="Helical" evidence="8">
    <location>
        <begin position="370"/>
        <end position="387"/>
    </location>
</feature>
<feature type="transmembrane region" description="Helical" evidence="8">
    <location>
        <begin position="50"/>
        <end position="68"/>
    </location>
</feature>
<evidence type="ECO:0000256" key="2">
    <source>
        <dbReference type="ARBA" id="ARBA00010992"/>
    </source>
</evidence>
<dbReference type="SUPFAM" id="SSF103473">
    <property type="entry name" value="MFS general substrate transporter"/>
    <property type="match status" value="1"/>
</dbReference>
<gene>
    <name evidence="10" type="ORF">P154DRAFT_608614</name>
</gene>
<dbReference type="PANTHER" id="PTHR48022:SF70">
    <property type="entry name" value="MONOSACCHARIDE TRANSPORTER, PUTATIVE (AFU_ORTHOLOGUE AFUA_5G14540)-RELATED"/>
    <property type="match status" value="1"/>
</dbReference>
<feature type="transmembrane region" description="Helical" evidence="8">
    <location>
        <begin position="407"/>
        <end position="424"/>
    </location>
</feature>
<evidence type="ECO:0000256" key="3">
    <source>
        <dbReference type="ARBA" id="ARBA00022448"/>
    </source>
</evidence>
<evidence type="ECO:0000256" key="5">
    <source>
        <dbReference type="ARBA" id="ARBA00022989"/>
    </source>
</evidence>
<feature type="transmembrane region" description="Helical" evidence="8">
    <location>
        <begin position="148"/>
        <end position="171"/>
    </location>
</feature>
<dbReference type="OrthoDB" id="6133115at2759"/>
<evidence type="ECO:0000313" key="10">
    <source>
        <dbReference type="EMBL" id="KAF2005658.1"/>
    </source>
</evidence>
<dbReference type="PROSITE" id="PS50850">
    <property type="entry name" value="MFS"/>
    <property type="match status" value="1"/>
</dbReference>
<dbReference type="InterPro" id="IPR003663">
    <property type="entry name" value="Sugar/inositol_transpt"/>
</dbReference>
<accession>A0A6A5WX18</accession>
<dbReference type="NCBIfam" id="TIGR00879">
    <property type="entry name" value="SP"/>
    <property type="match status" value="1"/>
</dbReference>
<evidence type="ECO:0000256" key="1">
    <source>
        <dbReference type="ARBA" id="ARBA00004141"/>
    </source>
</evidence>
<evidence type="ECO:0000313" key="11">
    <source>
        <dbReference type="Proteomes" id="UP000799779"/>
    </source>
</evidence>
<reference evidence="10" key="1">
    <citation type="journal article" date="2020" name="Stud. Mycol.">
        <title>101 Dothideomycetes genomes: a test case for predicting lifestyles and emergence of pathogens.</title>
        <authorList>
            <person name="Haridas S."/>
            <person name="Albert R."/>
            <person name="Binder M."/>
            <person name="Bloem J."/>
            <person name="Labutti K."/>
            <person name="Salamov A."/>
            <person name="Andreopoulos B."/>
            <person name="Baker S."/>
            <person name="Barry K."/>
            <person name="Bills G."/>
            <person name="Bluhm B."/>
            <person name="Cannon C."/>
            <person name="Castanera R."/>
            <person name="Culley D."/>
            <person name="Daum C."/>
            <person name="Ezra D."/>
            <person name="Gonzalez J."/>
            <person name="Henrissat B."/>
            <person name="Kuo A."/>
            <person name="Liang C."/>
            <person name="Lipzen A."/>
            <person name="Lutzoni F."/>
            <person name="Magnuson J."/>
            <person name="Mondo S."/>
            <person name="Nolan M."/>
            <person name="Ohm R."/>
            <person name="Pangilinan J."/>
            <person name="Park H.-J."/>
            <person name="Ramirez L."/>
            <person name="Alfaro M."/>
            <person name="Sun H."/>
            <person name="Tritt A."/>
            <person name="Yoshinaga Y."/>
            <person name="Zwiers L.-H."/>
            <person name="Turgeon B."/>
            <person name="Goodwin S."/>
            <person name="Spatafora J."/>
            <person name="Crous P."/>
            <person name="Grigoriev I."/>
        </authorList>
    </citation>
    <scope>NUCLEOTIDE SEQUENCE</scope>
    <source>
        <strain evidence="10">CBS 123094</strain>
    </source>
</reference>
<name>A0A6A5WX18_9PLEO</name>
<dbReference type="InterPro" id="IPR020846">
    <property type="entry name" value="MFS_dom"/>
</dbReference>
<evidence type="ECO:0000256" key="6">
    <source>
        <dbReference type="ARBA" id="ARBA00023136"/>
    </source>
</evidence>
<sequence length="535" mass="59360">MATTHEKSSTAHVDDGDIERHEQHLTVVEATKLADDIEQVKYSPWTSHMLRLYGVLLCAYFCACMNGFDGSVMGGLNAMSSYQQYFHMKSASASTGLVFAIYNVGAICAIPFVGPTNDRLGRRAGMFTGAVVIIVGALVIGSSKTHGAFLAGRFVLGFGVAFCNVSAPVYVGEIAHPMWRGTLMGIYNSFWSVGSIVASWIVYAAARMDGQSWRIPLYCQLISSRIVVIFVWTLPESPRWLIANGRNDTARNVLARYHGEGNIDHPLVKLQMVEMEAQISTEASDKKWWDYRELWKTRSARRRLLCVLTMAAFAQWAGNSVTSYYLPVMLETAGITSQSKKLLLNAIYPVITFVSTLVGAHLMDKVGRRKLLLTSLFFCIVCFSIITPTSKVAAHDKSATNTANTSIAFIYLFGIAYSIGWAPLSPMYIVECLETNTRAKGKSVAQLVTALASFVIQYSSGPAFEHIKYYFYLVFIGWDVLVFIVIYFFWPETNGRTLEELEEVFNAPNPVKKSLEPISVQTIITTALRKGPIDT</sequence>
<dbReference type="InterPro" id="IPR005828">
    <property type="entry name" value="MFS_sugar_transport-like"/>
</dbReference>
<dbReference type="InterPro" id="IPR036259">
    <property type="entry name" value="MFS_trans_sf"/>
</dbReference>
<comment type="similarity">
    <text evidence="2 7">Belongs to the major facilitator superfamily. Sugar transporter (TC 2.A.1.1) family.</text>
</comment>
<dbReference type="PANTHER" id="PTHR48022">
    <property type="entry name" value="PLASTIDIC GLUCOSE TRANSPORTER 4"/>
    <property type="match status" value="1"/>
</dbReference>
<dbReference type="PRINTS" id="PR00171">
    <property type="entry name" value="SUGRTRNSPORT"/>
</dbReference>
<feature type="transmembrane region" description="Helical" evidence="8">
    <location>
        <begin position="346"/>
        <end position="363"/>
    </location>
</feature>
<evidence type="ECO:0000256" key="7">
    <source>
        <dbReference type="RuleBase" id="RU003346"/>
    </source>
</evidence>
<dbReference type="EMBL" id="ML977562">
    <property type="protein sequence ID" value="KAF2005658.1"/>
    <property type="molecule type" value="Genomic_DNA"/>
</dbReference>
<protein>
    <submittedName>
        <fullName evidence="10">MFS sugar transporter-like protein</fullName>
    </submittedName>
</protein>
<dbReference type="AlphaFoldDB" id="A0A6A5WX18"/>
<dbReference type="Proteomes" id="UP000799779">
    <property type="component" value="Unassembled WGS sequence"/>
</dbReference>
<dbReference type="GO" id="GO:0016020">
    <property type="term" value="C:membrane"/>
    <property type="evidence" value="ECO:0007669"/>
    <property type="project" value="UniProtKB-SubCell"/>
</dbReference>
<feature type="transmembrane region" description="Helical" evidence="8">
    <location>
        <begin position="304"/>
        <end position="326"/>
    </location>
</feature>
<feature type="transmembrane region" description="Helical" evidence="8">
    <location>
        <begin position="124"/>
        <end position="142"/>
    </location>
</feature>
<keyword evidence="5 8" id="KW-1133">Transmembrane helix</keyword>
<feature type="transmembrane region" description="Helical" evidence="8">
    <location>
        <begin position="183"/>
        <end position="203"/>
    </location>
</feature>
<evidence type="ECO:0000259" key="9">
    <source>
        <dbReference type="PROSITE" id="PS50850"/>
    </source>
</evidence>
<feature type="domain" description="Major facilitator superfamily (MFS) profile" evidence="9">
    <location>
        <begin position="55"/>
        <end position="494"/>
    </location>
</feature>
<dbReference type="Pfam" id="PF00083">
    <property type="entry name" value="Sugar_tr"/>
    <property type="match status" value="1"/>
</dbReference>
<organism evidence="10 11">
    <name type="scientific">Amniculicola lignicola CBS 123094</name>
    <dbReference type="NCBI Taxonomy" id="1392246"/>
    <lineage>
        <taxon>Eukaryota</taxon>
        <taxon>Fungi</taxon>
        <taxon>Dikarya</taxon>
        <taxon>Ascomycota</taxon>
        <taxon>Pezizomycotina</taxon>
        <taxon>Dothideomycetes</taxon>
        <taxon>Pleosporomycetidae</taxon>
        <taxon>Pleosporales</taxon>
        <taxon>Amniculicolaceae</taxon>
        <taxon>Amniculicola</taxon>
    </lineage>
</organism>
<dbReference type="Gene3D" id="1.20.1250.20">
    <property type="entry name" value="MFS general substrate transporter like domains"/>
    <property type="match status" value="1"/>
</dbReference>
<evidence type="ECO:0000256" key="4">
    <source>
        <dbReference type="ARBA" id="ARBA00022692"/>
    </source>
</evidence>
<keyword evidence="3 7" id="KW-0813">Transport</keyword>